<keyword evidence="2" id="KW-0949">S-adenosyl-L-methionine</keyword>
<comment type="caution">
    <text evidence="8">The sequence shown here is derived from an EMBL/GenBank/DDBJ whole genome shotgun (WGS) entry which is preliminary data.</text>
</comment>
<protein>
    <submittedName>
        <fullName evidence="8">Radical SAM protein</fullName>
    </submittedName>
</protein>
<dbReference type="GO" id="GO:0003824">
    <property type="term" value="F:catalytic activity"/>
    <property type="evidence" value="ECO:0007669"/>
    <property type="project" value="InterPro"/>
</dbReference>
<evidence type="ECO:0000256" key="1">
    <source>
        <dbReference type="ARBA" id="ARBA00001966"/>
    </source>
</evidence>
<dbReference type="Proteomes" id="UP000430120">
    <property type="component" value="Unassembled WGS sequence"/>
</dbReference>
<evidence type="ECO:0000313" key="9">
    <source>
        <dbReference type="Proteomes" id="UP000430120"/>
    </source>
</evidence>
<feature type="domain" description="B12-binding" evidence="6">
    <location>
        <begin position="41"/>
        <end position="198"/>
    </location>
</feature>
<dbReference type="AlphaFoldDB" id="A0A643F8F0"/>
<keyword evidence="4" id="KW-0408">Iron</keyword>
<dbReference type="Pfam" id="PF04055">
    <property type="entry name" value="Radical_SAM"/>
    <property type="match status" value="1"/>
</dbReference>
<dbReference type="SFLD" id="SFLDG01082">
    <property type="entry name" value="B12-binding_domain_containing"/>
    <property type="match status" value="1"/>
</dbReference>
<dbReference type="RefSeq" id="WP_151125240.1">
    <property type="nucleotide sequence ID" value="NZ_CP088081.1"/>
</dbReference>
<reference evidence="8 9" key="1">
    <citation type="submission" date="2019-09" db="EMBL/GenBank/DDBJ databases">
        <title>Draft genome sequences of 48 bacterial type strains from the CCUG.</title>
        <authorList>
            <person name="Tunovic T."/>
            <person name="Pineiro-Iglesias B."/>
            <person name="Unosson C."/>
            <person name="Inganas E."/>
            <person name="Ohlen M."/>
            <person name="Cardew S."/>
            <person name="Jensie-Markopoulos S."/>
            <person name="Salva-Serra F."/>
            <person name="Jaen-Luchoro D."/>
            <person name="Karlsson R."/>
            <person name="Svensson-Stadler L."/>
            <person name="Chun J."/>
            <person name="Moore E."/>
        </authorList>
    </citation>
    <scope>NUCLEOTIDE SEQUENCE [LARGE SCALE GENOMIC DNA]</scope>
    <source>
        <strain evidence="8 9">CCUG 30977</strain>
    </source>
</reference>
<dbReference type="GO" id="GO:0051539">
    <property type="term" value="F:4 iron, 4 sulfur cluster binding"/>
    <property type="evidence" value="ECO:0007669"/>
    <property type="project" value="UniProtKB-KW"/>
</dbReference>
<dbReference type="SFLD" id="SFLDG01123">
    <property type="entry name" value="methyltransferase_(Class_B)"/>
    <property type="match status" value="1"/>
</dbReference>
<dbReference type="GO" id="GO:0031419">
    <property type="term" value="F:cobalamin binding"/>
    <property type="evidence" value="ECO:0007669"/>
    <property type="project" value="InterPro"/>
</dbReference>
<evidence type="ECO:0000256" key="4">
    <source>
        <dbReference type="ARBA" id="ARBA00023004"/>
    </source>
</evidence>
<evidence type="ECO:0000256" key="3">
    <source>
        <dbReference type="ARBA" id="ARBA00022723"/>
    </source>
</evidence>
<dbReference type="InterPro" id="IPR034466">
    <property type="entry name" value="Methyltransferase_Class_B"/>
</dbReference>
<gene>
    <name evidence="8" type="ORF">F7Q92_16725</name>
</gene>
<dbReference type="OrthoDB" id="9801424at2"/>
<dbReference type="Gene3D" id="3.80.30.20">
    <property type="entry name" value="tm_1862 like domain"/>
    <property type="match status" value="1"/>
</dbReference>
<organism evidence="8 9">
    <name type="scientific">Ideonella dechloratans</name>
    <dbReference type="NCBI Taxonomy" id="36863"/>
    <lineage>
        <taxon>Bacteria</taxon>
        <taxon>Pseudomonadati</taxon>
        <taxon>Pseudomonadota</taxon>
        <taxon>Betaproteobacteria</taxon>
        <taxon>Burkholderiales</taxon>
        <taxon>Sphaerotilaceae</taxon>
        <taxon>Ideonella</taxon>
    </lineage>
</organism>
<accession>A0A643F8F0</accession>
<dbReference type="InterPro" id="IPR006158">
    <property type="entry name" value="Cobalamin-bd"/>
</dbReference>
<keyword evidence="3" id="KW-0479">Metal-binding</keyword>
<dbReference type="InterPro" id="IPR007197">
    <property type="entry name" value="rSAM"/>
</dbReference>
<evidence type="ECO:0000256" key="2">
    <source>
        <dbReference type="ARBA" id="ARBA00022691"/>
    </source>
</evidence>
<dbReference type="PROSITE" id="PS51918">
    <property type="entry name" value="RADICAL_SAM"/>
    <property type="match status" value="1"/>
</dbReference>
<evidence type="ECO:0000313" key="8">
    <source>
        <dbReference type="EMBL" id="KAB0577383.1"/>
    </source>
</evidence>
<dbReference type="InterPro" id="IPR011990">
    <property type="entry name" value="TPR-like_helical_dom_sf"/>
</dbReference>
<proteinExistence type="predicted"/>
<dbReference type="SUPFAM" id="SSF48452">
    <property type="entry name" value="TPR-like"/>
    <property type="match status" value="1"/>
</dbReference>
<feature type="domain" description="Radical SAM core" evidence="7">
    <location>
        <begin position="250"/>
        <end position="477"/>
    </location>
</feature>
<dbReference type="InterPro" id="IPR058240">
    <property type="entry name" value="rSAM_sf"/>
</dbReference>
<evidence type="ECO:0000256" key="5">
    <source>
        <dbReference type="ARBA" id="ARBA00023014"/>
    </source>
</evidence>
<dbReference type="PANTHER" id="PTHR43409">
    <property type="entry name" value="ANAEROBIC MAGNESIUM-PROTOPORPHYRIN IX MONOMETHYL ESTER CYCLASE-RELATED"/>
    <property type="match status" value="1"/>
</dbReference>
<dbReference type="SFLD" id="SFLDS00029">
    <property type="entry name" value="Radical_SAM"/>
    <property type="match status" value="1"/>
</dbReference>
<dbReference type="InterPro" id="IPR051198">
    <property type="entry name" value="BchE-like"/>
</dbReference>
<dbReference type="PROSITE" id="PS51332">
    <property type="entry name" value="B12_BINDING"/>
    <property type="match status" value="1"/>
</dbReference>
<dbReference type="GO" id="GO:0046872">
    <property type="term" value="F:metal ion binding"/>
    <property type="evidence" value="ECO:0007669"/>
    <property type="project" value="UniProtKB-KW"/>
</dbReference>
<evidence type="ECO:0000259" key="7">
    <source>
        <dbReference type="PROSITE" id="PS51918"/>
    </source>
</evidence>
<keyword evidence="9" id="KW-1185">Reference proteome</keyword>
<comment type="cofactor">
    <cofactor evidence="1">
        <name>[4Fe-4S] cluster</name>
        <dbReference type="ChEBI" id="CHEBI:49883"/>
    </cofactor>
</comment>
<keyword evidence="5" id="KW-0411">Iron-sulfur</keyword>
<dbReference type="CDD" id="cd01335">
    <property type="entry name" value="Radical_SAM"/>
    <property type="match status" value="1"/>
</dbReference>
<name>A0A643F8F0_IDEDE</name>
<dbReference type="EMBL" id="VZPB01000049">
    <property type="protein sequence ID" value="KAB0577383.1"/>
    <property type="molecule type" value="Genomic_DNA"/>
</dbReference>
<dbReference type="Pfam" id="PF02310">
    <property type="entry name" value="B12-binding"/>
    <property type="match status" value="1"/>
</dbReference>
<dbReference type="InterPro" id="IPR006638">
    <property type="entry name" value="Elp3/MiaA/NifB-like_rSAM"/>
</dbReference>
<sequence length="589" mass="66139">MTTHEQALDLAPGGGLGPAPNVLLIVPPNITFEAFAAPGKNSKSWRHANGHDYGVLITDVPLGVLTISAYLKREFGCAVKVIDFNTEIHKTWNHPDSLDFAPWFTEVLARVQAEGFTPDLVGFSSLFITGYENVLMLARLARQTFPSAFVIGGGNVATTMYREIFEDAPEAFDALCYGEGELPLKELLSAADPRRYCEASNHWVTRGNLQSSGIYTHHFIDRLDDVPYLDYDCIDLQDYHYSPTIKAYTNIADKTNYITYMGSRGCPFLCTFCAAHAVHGRKVRAFSVERIEAELTALKTRLGASTLVIEDDMFLWDVDWAKAVLRIAQRLDLNCFFPNALALYALDWDMLVELHKTGVRQLTLAVESGSARVLKELMRKPLKLSITERVVTDCRKLGIYTDCNIIIGMPGETREDIEDTRRFLRNLGASWYRINVATPLSGSEMYLDARAKGQIKGDIRLAGYKKCVVETEHFTPQEIENIAYDINLESNFLNNIDVRLGHFQHAIEIFSNVLLLRDDHALAMYMIAYCLQRLGQQAQAQQRLDELARGLERSSFWTGFFADKGLWADGQVSFAYLEQLPAAAQLTPA</sequence>
<dbReference type="InterPro" id="IPR023404">
    <property type="entry name" value="rSAM_horseshoe"/>
</dbReference>
<dbReference type="Gene3D" id="1.25.40.10">
    <property type="entry name" value="Tetratricopeptide repeat domain"/>
    <property type="match status" value="1"/>
</dbReference>
<dbReference type="SUPFAM" id="SSF102114">
    <property type="entry name" value="Radical SAM enzymes"/>
    <property type="match status" value="1"/>
</dbReference>
<evidence type="ECO:0000259" key="6">
    <source>
        <dbReference type="PROSITE" id="PS51332"/>
    </source>
</evidence>
<dbReference type="Gene3D" id="3.40.50.280">
    <property type="entry name" value="Cobalamin-binding domain"/>
    <property type="match status" value="1"/>
</dbReference>
<dbReference type="SMART" id="SM00729">
    <property type="entry name" value="Elp3"/>
    <property type="match status" value="1"/>
</dbReference>